<proteinExistence type="predicted"/>
<comment type="caution">
    <text evidence="1">The sequence shown here is derived from an EMBL/GenBank/DDBJ whole genome shotgun (WGS) entry which is preliminary data.</text>
</comment>
<name>A0A0J8V563_9GAMM</name>
<evidence type="ECO:0000313" key="2">
    <source>
        <dbReference type="Proteomes" id="UP000240481"/>
    </source>
</evidence>
<organism evidence="1 2">
    <name type="scientific">Photobacterium swingsii</name>
    <dbReference type="NCBI Taxonomy" id="680026"/>
    <lineage>
        <taxon>Bacteria</taxon>
        <taxon>Pseudomonadati</taxon>
        <taxon>Pseudomonadota</taxon>
        <taxon>Gammaproteobacteria</taxon>
        <taxon>Vibrionales</taxon>
        <taxon>Vibrionaceae</taxon>
        <taxon>Photobacterium</taxon>
    </lineage>
</organism>
<reference evidence="1 2" key="1">
    <citation type="submission" date="2018-01" db="EMBL/GenBank/DDBJ databases">
        <title>Whole genome sequencing of Histamine producing bacteria.</title>
        <authorList>
            <person name="Butler K."/>
        </authorList>
    </citation>
    <scope>NUCLEOTIDE SEQUENCE [LARGE SCALE GENOMIC DNA]</scope>
    <source>
        <strain evidence="1 2">DSM 24669</strain>
    </source>
</reference>
<protein>
    <submittedName>
        <fullName evidence="1">Uncharacterized protein</fullName>
    </submittedName>
</protein>
<dbReference type="RefSeq" id="WP_048901111.1">
    <property type="nucleotide sequence ID" value="NZ_AP024852.1"/>
</dbReference>
<keyword evidence="2" id="KW-1185">Reference proteome</keyword>
<dbReference type="Proteomes" id="UP000240481">
    <property type="component" value="Unassembled WGS sequence"/>
</dbReference>
<dbReference type="OrthoDB" id="2926393at2"/>
<dbReference type="EMBL" id="PYLZ01000023">
    <property type="protein sequence ID" value="PSW18869.1"/>
    <property type="molecule type" value="Genomic_DNA"/>
</dbReference>
<gene>
    <name evidence="1" type="ORF">C9I94_24180</name>
</gene>
<evidence type="ECO:0000313" key="1">
    <source>
        <dbReference type="EMBL" id="PSW18869.1"/>
    </source>
</evidence>
<dbReference type="AlphaFoldDB" id="A0A0J8V563"/>
<accession>A0A0J8V563</accession>
<sequence>MNKRAIECVFGSFRNDFINIKKLECADKYKISLYLCLIDGISNFSLPSEKKNRNRFISTLKKFSDWTDGRLISIQQLNAFIHSDVKDIDELKCLATEEMSIFVKSRLFPTDETLAVSGFTAISQVDIKSEEIITLWNKYASDNGKLHKAYIDQFSHFSLLYELRNNLIHSFQNCSGASYGIYNEPGYKVVNIASNSEEQLVSGHRVELVYPLTFIEKVTERVLVNTQSYFESNDIDVLQYIDESEVWRMQ</sequence>